<comment type="caution">
    <text evidence="4">The sequence shown here is derived from an EMBL/GenBank/DDBJ whole genome shotgun (WGS) entry which is preliminary data.</text>
</comment>
<reference evidence="4 5" key="1">
    <citation type="journal article" date="2019" name="Int. J. Syst. Evol. Microbiol.">
        <title>The Global Catalogue of Microorganisms (GCM) 10K type strain sequencing project: providing services to taxonomists for standard genome sequencing and annotation.</title>
        <authorList>
            <consortium name="The Broad Institute Genomics Platform"/>
            <consortium name="The Broad Institute Genome Sequencing Center for Infectious Disease"/>
            <person name="Wu L."/>
            <person name="Ma J."/>
        </authorList>
    </citation>
    <scope>NUCLEOTIDE SEQUENCE [LARGE SCALE GENOMIC DNA]</scope>
    <source>
        <strain evidence="4 5">JCM 15749</strain>
    </source>
</reference>
<gene>
    <name evidence="4" type="ORF">GCM10009821_01760</name>
</gene>
<sequence>MNRSGQQVLRMLALVPYLQGNEGVPVAEVAREFGVTPAQIRADLRLLMFTGVGEYAGELIDVDLGALDADDVVYIRDAEFMQRPLRLTPAEGIALIVALRTLRDSATGAQLAIVDSALAKLESAVGGEVEAPVGVHLDEDDESIRATIVDATAAGRRLRLEYVGAARDERTVREVDPRRVFVEQGRRYLEAWCLRARDLRFFRFDRVVSAQATGESVEDRAVAPRALGDGLFTVGDDAASAVLDLDPAAHWLIEYYPVDELAAPEPGDGRRRVRLFASDLDWIRRLVLRNAGTVHVVEPSSLREDVALWARSALAAYDDDDPITQE</sequence>
<feature type="domain" description="PafC HTH" evidence="2">
    <location>
        <begin position="6"/>
        <end position="122"/>
    </location>
</feature>
<evidence type="ECO:0000259" key="2">
    <source>
        <dbReference type="Pfam" id="PF19187"/>
    </source>
</evidence>
<dbReference type="EMBL" id="BAAAPY010000001">
    <property type="protein sequence ID" value="GAA2069172.1"/>
    <property type="molecule type" value="Genomic_DNA"/>
</dbReference>
<proteinExistence type="predicted"/>
<dbReference type="RefSeq" id="WP_344323176.1">
    <property type="nucleotide sequence ID" value="NZ_BAAAPY010000001.1"/>
</dbReference>
<keyword evidence="5" id="KW-1185">Reference proteome</keyword>
<evidence type="ECO:0000313" key="4">
    <source>
        <dbReference type="EMBL" id="GAA2069172.1"/>
    </source>
</evidence>
<feature type="domain" description="WCX" evidence="3">
    <location>
        <begin position="240"/>
        <end position="314"/>
    </location>
</feature>
<name>A0ABN2VQA5_9ACTN</name>
<dbReference type="PIRSF" id="PIRSF016838">
    <property type="entry name" value="PafC"/>
    <property type="match status" value="1"/>
</dbReference>
<dbReference type="InterPro" id="IPR051534">
    <property type="entry name" value="CBASS_pafABC_assoc_protein"/>
</dbReference>
<protein>
    <submittedName>
        <fullName evidence="4">WYL domain-containing protein</fullName>
    </submittedName>
</protein>
<dbReference type="Pfam" id="PF25583">
    <property type="entry name" value="WCX"/>
    <property type="match status" value="1"/>
</dbReference>
<dbReference type="InterPro" id="IPR026881">
    <property type="entry name" value="WYL_dom"/>
</dbReference>
<accession>A0ABN2VQA5</accession>
<evidence type="ECO:0000259" key="3">
    <source>
        <dbReference type="Pfam" id="PF25583"/>
    </source>
</evidence>
<dbReference type="PANTHER" id="PTHR34580:SF1">
    <property type="entry name" value="PROTEIN PAFC"/>
    <property type="match status" value="1"/>
</dbReference>
<dbReference type="Proteomes" id="UP001501480">
    <property type="component" value="Unassembled WGS sequence"/>
</dbReference>
<evidence type="ECO:0000313" key="5">
    <source>
        <dbReference type="Proteomes" id="UP001501480"/>
    </source>
</evidence>
<feature type="domain" description="WYL" evidence="1">
    <location>
        <begin position="146"/>
        <end position="211"/>
    </location>
</feature>
<dbReference type="InterPro" id="IPR057727">
    <property type="entry name" value="WCX_dom"/>
</dbReference>
<dbReference type="PANTHER" id="PTHR34580">
    <property type="match status" value="1"/>
</dbReference>
<dbReference type="InterPro" id="IPR028349">
    <property type="entry name" value="PafC-like"/>
</dbReference>
<dbReference type="Pfam" id="PF19187">
    <property type="entry name" value="HTH_PafC"/>
    <property type="match status" value="1"/>
</dbReference>
<evidence type="ECO:0000259" key="1">
    <source>
        <dbReference type="Pfam" id="PF13280"/>
    </source>
</evidence>
<dbReference type="InterPro" id="IPR043839">
    <property type="entry name" value="PafC_HTH"/>
</dbReference>
<dbReference type="Pfam" id="PF13280">
    <property type="entry name" value="WYL"/>
    <property type="match status" value="1"/>
</dbReference>
<dbReference type="PROSITE" id="PS52050">
    <property type="entry name" value="WYL"/>
    <property type="match status" value="1"/>
</dbReference>
<organism evidence="4 5">
    <name type="scientific">Aeromicrobium halocynthiae</name>
    <dbReference type="NCBI Taxonomy" id="560557"/>
    <lineage>
        <taxon>Bacteria</taxon>
        <taxon>Bacillati</taxon>
        <taxon>Actinomycetota</taxon>
        <taxon>Actinomycetes</taxon>
        <taxon>Propionibacteriales</taxon>
        <taxon>Nocardioidaceae</taxon>
        <taxon>Aeromicrobium</taxon>
    </lineage>
</organism>